<gene>
    <name evidence="2" type="ORF">E3J48_06640</name>
</gene>
<dbReference type="EMBL" id="SOIZ01000297">
    <property type="protein sequence ID" value="TET60482.1"/>
    <property type="molecule type" value="Genomic_DNA"/>
</dbReference>
<dbReference type="Gene3D" id="3.40.720.10">
    <property type="entry name" value="Alkaline Phosphatase, subunit A"/>
    <property type="match status" value="2"/>
</dbReference>
<name>A0A523W0F0_UNCAE</name>
<reference evidence="2 3" key="1">
    <citation type="submission" date="2019-03" db="EMBL/GenBank/DDBJ databases">
        <title>Metabolic potential of uncultured bacteria and archaea associated with petroleum seepage in deep-sea sediments.</title>
        <authorList>
            <person name="Dong X."/>
            <person name="Hubert C."/>
        </authorList>
    </citation>
    <scope>NUCLEOTIDE SEQUENCE [LARGE SCALE GENOMIC DNA]</scope>
    <source>
        <strain evidence="2">E29_bin52</strain>
    </source>
</reference>
<dbReference type="AlphaFoldDB" id="A0A523W0F0"/>
<dbReference type="Proteomes" id="UP000319130">
    <property type="component" value="Unassembled WGS sequence"/>
</dbReference>
<dbReference type="InterPro" id="IPR000917">
    <property type="entry name" value="Sulfatase_N"/>
</dbReference>
<dbReference type="Pfam" id="PF00884">
    <property type="entry name" value="Sulfatase"/>
    <property type="match status" value="1"/>
</dbReference>
<dbReference type="SUPFAM" id="SSF53649">
    <property type="entry name" value="Alkaline phosphatase-like"/>
    <property type="match status" value="1"/>
</dbReference>
<sequence>MKIPLKEADQDRAEKKQWKASASWDICESNVAGKETKMVKRNIIIISLDEVRPDHLSCYGYKKIRTPAVDQVAKEGVRFETCISSSEFTPIAMGSVITGKYPNKHGIRDPYCHITGPSIASILNKNGYLTAGFTGNGLLSKKHGFAEGFDFWNEASKETSWKESIFHTLPGATSHEIFYVGNYWVEEFFTWLKNHYKDEFFVWGHFYETHEGSEHSLLEKGLIKEGEFPEFSYYDAKIRMVDKRLIGRLLRTLDELGISENTTLVVMSDHGTNLGEHPVQPIPWRSGGIRYPQHITMYDCDLKVAMIMKGKGLPEGKKVKGMVGSVDLIPTLLDLVGVPTEGCDFDGSSLLPVIEKGEAKGREVYSEDLFEIRGESTLQSIRTGDFKFIRNSTLGTEEYYDLHKDSQEKNNIIEKIDKERIISLRKKLSAFLETRVSKGEVFSQKEKEEINKRLRALGYMK</sequence>
<dbReference type="InterPro" id="IPR017850">
    <property type="entry name" value="Alkaline_phosphatase_core_sf"/>
</dbReference>
<protein>
    <recommendedName>
        <fullName evidence="1">Sulfatase N-terminal domain-containing protein</fullName>
    </recommendedName>
</protein>
<proteinExistence type="predicted"/>
<feature type="domain" description="Sulfatase N-terminal" evidence="1">
    <location>
        <begin position="41"/>
        <end position="338"/>
    </location>
</feature>
<evidence type="ECO:0000313" key="3">
    <source>
        <dbReference type="Proteomes" id="UP000319130"/>
    </source>
</evidence>
<dbReference type="CDD" id="cd16148">
    <property type="entry name" value="sulfatase_like"/>
    <property type="match status" value="1"/>
</dbReference>
<dbReference type="InterPro" id="IPR052701">
    <property type="entry name" value="GAG_Ulvan_Degrading_Sulfatases"/>
</dbReference>
<dbReference type="PANTHER" id="PTHR43751:SF3">
    <property type="entry name" value="SULFATASE N-TERMINAL DOMAIN-CONTAINING PROTEIN"/>
    <property type="match status" value="1"/>
</dbReference>
<organism evidence="2 3">
    <name type="scientific">Aerophobetes bacterium</name>
    <dbReference type="NCBI Taxonomy" id="2030807"/>
    <lineage>
        <taxon>Bacteria</taxon>
        <taxon>Candidatus Aerophobota</taxon>
    </lineage>
</organism>
<dbReference type="PANTHER" id="PTHR43751">
    <property type="entry name" value="SULFATASE"/>
    <property type="match status" value="1"/>
</dbReference>
<evidence type="ECO:0000259" key="1">
    <source>
        <dbReference type="Pfam" id="PF00884"/>
    </source>
</evidence>
<comment type="caution">
    <text evidence="2">The sequence shown here is derived from an EMBL/GenBank/DDBJ whole genome shotgun (WGS) entry which is preliminary data.</text>
</comment>
<accession>A0A523W0F0</accession>
<evidence type="ECO:0000313" key="2">
    <source>
        <dbReference type="EMBL" id="TET60482.1"/>
    </source>
</evidence>